<reference evidence="7" key="1">
    <citation type="submission" date="2017-02" db="UniProtKB">
        <authorList>
            <consortium name="WormBaseParasite"/>
        </authorList>
    </citation>
    <scope>IDENTIFICATION</scope>
</reference>
<gene>
    <name evidence="5" type="ORF">NBR_LOCUS9670</name>
</gene>
<evidence type="ECO:0000313" key="7">
    <source>
        <dbReference type="WBParaSite" id="NBR_0000966901-mRNA-1"/>
    </source>
</evidence>
<accession>A0A0N4Y1Y9</accession>
<dbReference type="Pfam" id="PF13891">
    <property type="entry name" value="zf-C3HC3H_KANSL2"/>
    <property type="match status" value="1"/>
</dbReference>
<comment type="subcellular location">
    <subcellularLocation>
        <location evidence="1">Nucleus</location>
    </subcellularLocation>
</comment>
<organism evidence="7">
    <name type="scientific">Nippostrongylus brasiliensis</name>
    <name type="common">Rat hookworm</name>
    <dbReference type="NCBI Taxonomy" id="27835"/>
    <lineage>
        <taxon>Eukaryota</taxon>
        <taxon>Metazoa</taxon>
        <taxon>Ecdysozoa</taxon>
        <taxon>Nematoda</taxon>
        <taxon>Chromadorea</taxon>
        <taxon>Rhabditida</taxon>
        <taxon>Rhabditina</taxon>
        <taxon>Rhabditomorpha</taxon>
        <taxon>Strongyloidea</taxon>
        <taxon>Heligmosomidae</taxon>
        <taxon>Nippostrongylus</taxon>
    </lineage>
</organism>
<dbReference type="AlphaFoldDB" id="A0A0N4Y1Y9"/>
<feature type="compositionally biased region" description="Polar residues" evidence="3">
    <location>
        <begin position="12"/>
        <end position="26"/>
    </location>
</feature>
<dbReference type="PANTHER" id="PTHR16198:SF2">
    <property type="entry name" value="INO80 COMPLEX SUBUNIT D"/>
    <property type="match status" value="1"/>
</dbReference>
<reference evidence="5 6" key="2">
    <citation type="submission" date="2018-11" db="EMBL/GenBank/DDBJ databases">
        <authorList>
            <consortium name="Pathogen Informatics"/>
        </authorList>
    </citation>
    <scope>NUCLEOTIDE SEQUENCE [LARGE SCALE GENOMIC DNA]</scope>
</reference>
<feature type="domain" description="KANL2-like probable zinc-finger" evidence="4">
    <location>
        <begin position="74"/>
        <end position="135"/>
    </location>
</feature>
<keyword evidence="2" id="KW-0539">Nucleus</keyword>
<dbReference type="InterPro" id="IPR025927">
    <property type="entry name" value="Znf_KANL2-like"/>
</dbReference>
<dbReference type="STRING" id="27835.A0A0N4Y1Y9"/>
<dbReference type="GO" id="GO:0005634">
    <property type="term" value="C:nucleus"/>
    <property type="evidence" value="ECO:0007669"/>
    <property type="project" value="UniProtKB-SubCell"/>
</dbReference>
<protein>
    <submittedName>
        <fullName evidence="7">Zf-C3Hc3H domain-containing protein</fullName>
    </submittedName>
</protein>
<feature type="region of interest" description="Disordered" evidence="3">
    <location>
        <begin position="1"/>
        <end position="58"/>
    </location>
</feature>
<sequence length="454" mass="48530">MDVADEQEHETPNGSVHSSRASSPHASLNQNDSGGSGGGKGEKNLSSSTSSRRKRPPGHLTSVICQFVDTSGRGVVCKQRAILGYKFCIRHILLDPSAPYKQCEHHRKPKSKKDLTTRCTNAIRKDKEENFCSTHLIMNGMKEAKKREKGASSSNVEGSEAVDPAATGVDPQVTQQLTPPSPSVTREGLPPLTGPVETTVTHDVIPVPIAHPTTMVTCAPSRSPAVAVNPALLATRPAVLPASPSSTTTLRQYVQNNVHLSGNVLRQTIAPQSNATYVSQRQPALFPVAIAGSRDTRQPVLAQLNMESKRNFALPSGGIVSSLEAPAPSLTAPVTAEVVNNSTAVLLQQVVVPDSGSGGGGRTLIQQQPLTTAVYPAAVDQHPILSEPISTPVLVDSQLCSAVPPLVQQRPTMVVAQQLLPQQQQQQQPQQQQQQLPPQQLPQQRMHISQVGYR</sequence>
<name>A0A0N4Y1Y9_NIPBR</name>
<evidence type="ECO:0000256" key="1">
    <source>
        <dbReference type="ARBA" id="ARBA00004123"/>
    </source>
</evidence>
<feature type="region of interest" description="Disordered" evidence="3">
    <location>
        <begin position="425"/>
        <end position="454"/>
    </location>
</feature>
<dbReference type="EMBL" id="UYSL01020176">
    <property type="protein sequence ID" value="VDL73259.1"/>
    <property type="molecule type" value="Genomic_DNA"/>
</dbReference>
<dbReference type="WBParaSite" id="NBR_0000966901-mRNA-1">
    <property type="protein sequence ID" value="NBR_0000966901-mRNA-1"/>
    <property type="gene ID" value="NBR_0000966901"/>
</dbReference>
<evidence type="ECO:0000256" key="3">
    <source>
        <dbReference type="SAM" id="MobiDB-lite"/>
    </source>
</evidence>
<proteinExistence type="predicted"/>
<dbReference type="Proteomes" id="UP000271162">
    <property type="component" value="Unassembled WGS sequence"/>
</dbReference>
<evidence type="ECO:0000259" key="4">
    <source>
        <dbReference type="Pfam" id="PF13891"/>
    </source>
</evidence>
<feature type="compositionally biased region" description="Low complexity" evidence="3">
    <location>
        <begin position="425"/>
        <end position="444"/>
    </location>
</feature>
<evidence type="ECO:0000313" key="6">
    <source>
        <dbReference type="Proteomes" id="UP000271162"/>
    </source>
</evidence>
<dbReference type="PANTHER" id="PTHR16198">
    <property type="match status" value="1"/>
</dbReference>
<feature type="region of interest" description="Disordered" evidence="3">
    <location>
        <begin position="143"/>
        <end position="189"/>
    </location>
</feature>
<evidence type="ECO:0000313" key="5">
    <source>
        <dbReference type="EMBL" id="VDL73259.1"/>
    </source>
</evidence>
<keyword evidence="6" id="KW-1185">Reference proteome</keyword>
<evidence type="ECO:0000256" key="2">
    <source>
        <dbReference type="ARBA" id="ARBA00023242"/>
    </source>
</evidence>